<evidence type="ECO:0000313" key="3">
    <source>
        <dbReference type="EMBL" id="TBU33874.1"/>
    </source>
</evidence>
<evidence type="ECO:0000256" key="2">
    <source>
        <dbReference type="ARBA" id="ARBA00023002"/>
    </source>
</evidence>
<proteinExistence type="inferred from homology"/>
<name>A0A4Q9N0D0_9APHY</name>
<dbReference type="PANTHER" id="PTHR24320:SF281">
    <property type="entry name" value="SHORT CHAIN DEHYDROGENASE_REDUCTASE FAMILY PROTEIN (AFU_ORTHOLOGUE AFUA_5G14310)"/>
    <property type="match status" value="1"/>
</dbReference>
<dbReference type="SUPFAM" id="SSF51735">
    <property type="entry name" value="NAD(P)-binding Rossmann-fold domains"/>
    <property type="match status" value="1"/>
</dbReference>
<dbReference type="Proteomes" id="UP000292957">
    <property type="component" value="Unassembled WGS sequence"/>
</dbReference>
<keyword evidence="2" id="KW-0560">Oxidoreductase</keyword>
<evidence type="ECO:0000256" key="1">
    <source>
        <dbReference type="ARBA" id="ARBA00006484"/>
    </source>
</evidence>
<organism evidence="3">
    <name type="scientific">Dichomitus squalens</name>
    <dbReference type="NCBI Taxonomy" id="114155"/>
    <lineage>
        <taxon>Eukaryota</taxon>
        <taxon>Fungi</taxon>
        <taxon>Dikarya</taxon>
        <taxon>Basidiomycota</taxon>
        <taxon>Agaricomycotina</taxon>
        <taxon>Agaricomycetes</taxon>
        <taxon>Polyporales</taxon>
        <taxon>Polyporaceae</taxon>
        <taxon>Dichomitus</taxon>
    </lineage>
</organism>
<dbReference type="PRINTS" id="PR00081">
    <property type="entry name" value="GDHRDH"/>
</dbReference>
<comment type="similarity">
    <text evidence="1">Belongs to the short-chain dehydrogenases/reductases (SDR) family.</text>
</comment>
<dbReference type="AlphaFoldDB" id="A0A4Q9N0D0"/>
<protein>
    <submittedName>
        <fullName evidence="3">NAD(P)-binding protein</fullName>
    </submittedName>
</protein>
<dbReference type="PANTHER" id="PTHR24320">
    <property type="entry name" value="RETINOL DEHYDROGENASE"/>
    <property type="match status" value="1"/>
</dbReference>
<dbReference type="EMBL" id="ML143390">
    <property type="protein sequence ID" value="TBU33874.1"/>
    <property type="molecule type" value="Genomic_DNA"/>
</dbReference>
<dbReference type="Pfam" id="PF00106">
    <property type="entry name" value="adh_short"/>
    <property type="match status" value="1"/>
</dbReference>
<dbReference type="InterPro" id="IPR036291">
    <property type="entry name" value="NAD(P)-bd_dom_sf"/>
</dbReference>
<gene>
    <name evidence="3" type="ORF">BD311DRAFT_651521</name>
</gene>
<accession>A0A4Q9N0D0</accession>
<dbReference type="OrthoDB" id="191139at2759"/>
<dbReference type="InterPro" id="IPR002347">
    <property type="entry name" value="SDR_fam"/>
</dbReference>
<sequence>MPTALSLLYALRKPKILSRSHDRSPYHVTDIPNLSGKVALITGGTQGKGLEIAKAFASAEARVLILARDEDKPDVALLQVKQHCRAQQIFSPDVNLIQCNLANLADVRRVGDIVCEQESRIDIVVCDAGIGLQTFDVSEDGMDRHFAVSHLAHFLLINRLLPLLHRTASVHPHSDSDPPSPYRATTRPRIVFLTSALHSVAPPDAHFISNAELSSESGSADSPLALYARAKLASVLFVKSLARHLDQHVLVLSVDPGAIHPKQPEQLSRAFGAVWGSALRVLTSPFERSVDEACLAALWAATAPELEEEWARWQGAYVSAVGVAGEGSEMARDGMREEQLWRMSESLLRTSLGEDALRPWSGW</sequence>
<dbReference type="Gene3D" id="3.40.50.720">
    <property type="entry name" value="NAD(P)-binding Rossmann-like Domain"/>
    <property type="match status" value="1"/>
</dbReference>
<reference evidence="3" key="1">
    <citation type="submission" date="2019-01" db="EMBL/GenBank/DDBJ databases">
        <title>Draft genome sequences of three monokaryotic isolates of the white-rot basidiomycete fungus Dichomitus squalens.</title>
        <authorList>
            <consortium name="DOE Joint Genome Institute"/>
            <person name="Lopez S.C."/>
            <person name="Andreopoulos B."/>
            <person name="Pangilinan J."/>
            <person name="Lipzen A."/>
            <person name="Riley R."/>
            <person name="Ahrendt S."/>
            <person name="Ng V."/>
            <person name="Barry K."/>
            <person name="Daum C."/>
            <person name="Grigoriev I.V."/>
            <person name="Hilden K.S."/>
            <person name="Makela M.R."/>
            <person name="de Vries R.P."/>
        </authorList>
    </citation>
    <scope>NUCLEOTIDE SEQUENCE [LARGE SCALE GENOMIC DNA]</scope>
    <source>
        <strain evidence="3">OM18370.1</strain>
    </source>
</reference>
<dbReference type="GO" id="GO:0016491">
    <property type="term" value="F:oxidoreductase activity"/>
    <property type="evidence" value="ECO:0007669"/>
    <property type="project" value="UniProtKB-KW"/>
</dbReference>